<evidence type="ECO:0000313" key="13">
    <source>
        <dbReference type="EMBL" id="KAL1116905.1"/>
    </source>
</evidence>
<dbReference type="PANTHER" id="PTHR14269:SF60">
    <property type="entry name" value="CARDIOLIPIN SYNTHASE (CMP-FORMING)"/>
    <property type="match status" value="1"/>
</dbReference>
<keyword evidence="5 12" id="KW-1133">Transmembrane helix</keyword>
<dbReference type="EMBL" id="JBFDAA010000017">
    <property type="protein sequence ID" value="KAL1116905.1"/>
    <property type="molecule type" value="Genomic_DNA"/>
</dbReference>
<keyword evidence="6" id="KW-0443">Lipid metabolism</keyword>
<gene>
    <name evidence="13" type="ORF">AAG570_005374</name>
</gene>
<dbReference type="AlphaFoldDB" id="A0ABD0Y2P1"/>
<sequence>MSSAVFRTPSWRSLIGGPGRWRRRPCVFSGPHSRRGEDDLEGREKVVTVPNVLSALRVCLAPLAGQLILARDPGLALAVTLTAGATDLLDGAIARTWRGQSSALGSYLDPMADKVLSTSVLLPMWSVGMAPTAVVCLVLGKDLLLLSAASWVRLRSLPPPKTVSRWLDPTLAAAPLAPTAFGKAATLAQTATVCSALALHQESLLVLCLWNFTGILAVASAASYFLTIRPSKQ</sequence>
<comment type="subcellular location">
    <subcellularLocation>
        <location evidence="1">Membrane</location>
        <topology evidence="1">Multi-pass membrane protein</topology>
    </subcellularLocation>
</comment>
<evidence type="ECO:0000256" key="6">
    <source>
        <dbReference type="ARBA" id="ARBA00023098"/>
    </source>
</evidence>
<proteinExistence type="predicted"/>
<accession>A0ABD0Y2P1</accession>
<keyword evidence="14" id="KW-1185">Reference proteome</keyword>
<evidence type="ECO:0000256" key="2">
    <source>
        <dbReference type="ARBA" id="ARBA00022516"/>
    </source>
</evidence>
<evidence type="ECO:0000256" key="3">
    <source>
        <dbReference type="ARBA" id="ARBA00022679"/>
    </source>
</evidence>
<dbReference type="Proteomes" id="UP001558652">
    <property type="component" value="Unassembled WGS sequence"/>
</dbReference>
<dbReference type="InterPro" id="IPR050324">
    <property type="entry name" value="CDP-alcohol_PTase-I"/>
</dbReference>
<feature type="transmembrane region" description="Helical" evidence="12">
    <location>
        <begin position="204"/>
        <end position="226"/>
    </location>
</feature>
<dbReference type="PANTHER" id="PTHR14269">
    <property type="entry name" value="CDP-DIACYLGLYCEROL--GLYCEROL-3-PHOSPHATE 3-PHOSPHATIDYLTRANSFERASE-RELATED"/>
    <property type="match status" value="1"/>
</dbReference>
<keyword evidence="2" id="KW-0444">Lipid biosynthesis</keyword>
<dbReference type="InterPro" id="IPR043130">
    <property type="entry name" value="CDP-OH_PTrfase_TM_dom"/>
</dbReference>
<dbReference type="GO" id="GO:0043337">
    <property type="term" value="F:cardiolipin synthase (CMP-forming)"/>
    <property type="evidence" value="ECO:0007669"/>
    <property type="project" value="UniProtKB-EC"/>
</dbReference>
<reference evidence="13 14" key="1">
    <citation type="submission" date="2024-07" db="EMBL/GenBank/DDBJ databases">
        <title>Chromosome-level genome assembly of the water stick insect Ranatra chinensis (Heteroptera: Nepidae).</title>
        <authorList>
            <person name="Liu X."/>
        </authorList>
    </citation>
    <scope>NUCLEOTIDE SEQUENCE [LARGE SCALE GENOMIC DNA]</scope>
    <source>
        <strain evidence="13">Cailab_2021Rc</strain>
        <tissue evidence="13">Muscle</tissue>
    </source>
</reference>
<keyword evidence="4 12" id="KW-0812">Transmembrane</keyword>
<name>A0ABD0Y2P1_9HEMI</name>
<evidence type="ECO:0000256" key="11">
    <source>
        <dbReference type="ARBA" id="ARBA00047433"/>
    </source>
</evidence>
<evidence type="ECO:0000256" key="8">
    <source>
        <dbReference type="ARBA" id="ARBA00023209"/>
    </source>
</evidence>
<dbReference type="EC" id="2.7.8.41" evidence="10"/>
<keyword evidence="8" id="KW-0594">Phospholipid biosynthesis</keyword>
<dbReference type="GO" id="GO:0016020">
    <property type="term" value="C:membrane"/>
    <property type="evidence" value="ECO:0007669"/>
    <property type="project" value="UniProtKB-SubCell"/>
</dbReference>
<dbReference type="InterPro" id="IPR000462">
    <property type="entry name" value="CDP-OH_P_trans"/>
</dbReference>
<dbReference type="GO" id="GO:0008654">
    <property type="term" value="P:phospholipid biosynthetic process"/>
    <property type="evidence" value="ECO:0007669"/>
    <property type="project" value="UniProtKB-KW"/>
</dbReference>
<comment type="caution">
    <text evidence="13">The sequence shown here is derived from an EMBL/GenBank/DDBJ whole genome shotgun (WGS) entry which is preliminary data.</text>
</comment>
<keyword evidence="7 12" id="KW-0472">Membrane</keyword>
<evidence type="ECO:0000256" key="10">
    <source>
        <dbReference type="ARBA" id="ARBA00039001"/>
    </source>
</evidence>
<keyword evidence="9" id="KW-1208">Phospholipid metabolism</keyword>
<evidence type="ECO:0000313" key="14">
    <source>
        <dbReference type="Proteomes" id="UP001558652"/>
    </source>
</evidence>
<dbReference type="Pfam" id="PF01066">
    <property type="entry name" value="CDP-OH_P_transf"/>
    <property type="match status" value="1"/>
</dbReference>
<evidence type="ECO:0000256" key="5">
    <source>
        <dbReference type="ARBA" id="ARBA00022989"/>
    </source>
</evidence>
<comment type="catalytic activity">
    <reaction evidence="11">
        <text>a CDP-1,2-diacyl-sn-glycerol + a 1,2-diacyl-sn-glycero-3-phospho-(1'-sn-glycerol) = a cardiolipin + CMP + H(+)</text>
        <dbReference type="Rhea" id="RHEA:32931"/>
        <dbReference type="ChEBI" id="CHEBI:15378"/>
        <dbReference type="ChEBI" id="CHEBI:58332"/>
        <dbReference type="ChEBI" id="CHEBI:60377"/>
        <dbReference type="ChEBI" id="CHEBI:62237"/>
        <dbReference type="ChEBI" id="CHEBI:64716"/>
        <dbReference type="EC" id="2.7.8.41"/>
    </reaction>
</comment>
<evidence type="ECO:0000256" key="1">
    <source>
        <dbReference type="ARBA" id="ARBA00004141"/>
    </source>
</evidence>
<evidence type="ECO:0000256" key="12">
    <source>
        <dbReference type="SAM" id="Phobius"/>
    </source>
</evidence>
<organism evidence="13 14">
    <name type="scientific">Ranatra chinensis</name>
    <dbReference type="NCBI Taxonomy" id="642074"/>
    <lineage>
        <taxon>Eukaryota</taxon>
        <taxon>Metazoa</taxon>
        <taxon>Ecdysozoa</taxon>
        <taxon>Arthropoda</taxon>
        <taxon>Hexapoda</taxon>
        <taxon>Insecta</taxon>
        <taxon>Pterygota</taxon>
        <taxon>Neoptera</taxon>
        <taxon>Paraneoptera</taxon>
        <taxon>Hemiptera</taxon>
        <taxon>Heteroptera</taxon>
        <taxon>Panheteroptera</taxon>
        <taxon>Nepomorpha</taxon>
        <taxon>Nepidae</taxon>
        <taxon>Ranatrinae</taxon>
        <taxon>Ranatra</taxon>
    </lineage>
</organism>
<evidence type="ECO:0000256" key="9">
    <source>
        <dbReference type="ARBA" id="ARBA00023264"/>
    </source>
</evidence>
<evidence type="ECO:0000256" key="4">
    <source>
        <dbReference type="ARBA" id="ARBA00022692"/>
    </source>
</evidence>
<evidence type="ECO:0000256" key="7">
    <source>
        <dbReference type="ARBA" id="ARBA00023136"/>
    </source>
</evidence>
<keyword evidence="3" id="KW-0808">Transferase</keyword>
<protein>
    <recommendedName>
        <fullName evidence="10">cardiolipin synthase (CMP-forming)</fullName>
        <ecNumber evidence="10">2.7.8.41</ecNumber>
    </recommendedName>
</protein>
<dbReference type="Gene3D" id="1.20.120.1760">
    <property type="match status" value="1"/>
</dbReference>